<accession>A0AAV1K0M6</accession>
<dbReference type="EMBL" id="CAVLEF010000280">
    <property type="protein sequence ID" value="CAK1555358.1"/>
    <property type="molecule type" value="Genomic_DNA"/>
</dbReference>
<feature type="binding site" evidence="5">
    <location>
        <position position="63"/>
    </location>
    <ligand>
        <name>S-adenosyl-L-methionine</name>
        <dbReference type="ChEBI" id="CHEBI:59789"/>
    </ligand>
</feature>
<keyword evidence="5" id="KW-0472">Membrane</keyword>
<comment type="subcellular location">
    <subcellularLocation>
        <location evidence="5">Mitochondrion inner membrane</location>
        <topology evidence="5">Peripheral membrane protein</topology>
        <orientation evidence="5">Matrix side</orientation>
    </subcellularLocation>
</comment>
<keyword evidence="5" id="KW-0496">Mitochondrion</keyword>
<dbReference type="GO" id="GO:0046872">
    <property type="term" value="F:metal ion binding"/>
    <property type="evidence" value="ECO:0007669"/>
    <property type="project" value="UniProtKB-KW"/>
</dbReference>
<dbReference type="GO" id="GO:0031314">
    <property type="term" value="C:extrinsic component of mitochondrial inner membrane"/>
    <property type="evidence" value="ECO:0007669"/>
    <property type="project" value="UniProtKB-UniRule"/>
</dbReference>
<protein>
    <recommendedName>
        <fullName evidence="5">Ubiquinone biosynthesis O-methyltransferase, mitochondrial</fullName>
    </recommendedName>
    <alternativeName>
        <fullName evidence="5">3-demethylubiquinol 3-O-methyltransferase</fullName>
        <ecNumber evidence="5">2.1.1.64</ecNumber>
    </alternativeName>
    <alternativeName>
        <fullName evidence="5">3-demethylubiquinone 3-O-methyltransferase</fullName>
        <ecNumber evidence="5">2.1.1.-</ecNumber>
    </alternativeName>
    <alternativeName>
        <fullName evidence="5">Polyprenyldihydroxybenzoate methyltransferase</fullName>
        <ecNumber evidence="5">2.1.1.114</ecNumber>
    </alternativeName>
</protein>
<dbReference type="CDD" id="cd02440">
    <property type="entry name" value="AdoMet_MTases"/>
    <property type="match status" value="1"/>
</dbReference>
<keyword evidence="4 5" id="KW-0949">S-adenosyl-L-methionine</keyword>
<feature type="region of interest" description="Disordered" evidence="6">
    <location>
        <begin position="16"/>
        <end position="35"/>
    </location>
</feature>
<name>A0AAV1K0M6_9NEOP</name>
<feature type="binding site" evidence="5">
    <location>
        <position position="165"/>
    </location>
    <ligand>
        <name>Mg(2+)</name>
        <dbReference type="ChEBI" id="CHEBI:18420"/>
    </ligand>
</feature>
<dbReference type="EC" id="2.1.1.64" evidence="5"/>
<evidence type="ECO:0000259" key="7">
    <source>
        <dbReference type="Pfam" id="PF08241"/>
    </source>
</evidence>
<keyword evidence="5" id="KW-0999">Mitochondrion inner membrane</keyword>
<evidence type="ECO:0000313" key="8">
    <source>
        <dbReference type="EMBL" id="CAK1555358.1"/>
    </source>
</evidence>
<comment type="similarity">
    <text evidence="5">Belongs to the class I-like SAM-binding methyltransferase superfamily. UbiG/COQ3 family.</text>
</comment>
<dbReference type="SUPFAM" id="SSF53335">
    <property type="entry name" value="S-adenosyl-L-methionine-dependent methyltransferases"/>
    <property type="match status" value="1"/>
</dbReference>
<comment type="cofactor">
    <cofactor evidence="5">
        <name>Mg(2+)</name>
        <dbReference type="ChEBI" id="CHEBI:18420"/>
    </cofactor>
</comment>
<feature type="binding site" evidence="5">
    <location>
        <position position="91"/>
    </location>
    <ligand>
        <name>S-adenosyl-L-methionine</name>
        <dbReference type="ChEBI" id="CHEBI:59789"/>
    </ligand>
</feature>
<comment type="caution">
    <text evidence="8">The sequence shown here is derived from an EMBL/GenBank/DDBJ whole genome shotgun (WGS) entry which is preliminary data.</text>
</comment>
<comment type="catalytic activity">
    <reaction evidence="5">
        <text>a 3,4-dihydroxy-5-(all-trans-polyprenyl)benzoate + S-adenosyl-L-methionine = a 4-hydroxy-3-methoxy-5-(all-trans-polyprenyl)benzoate + S-adenosyl-L-homocysteine + H(+)</text>
        <dbReference type="Rhea" id="RHEA:44452"/>
        <dbReference type="Rhea" id="RHEA-COMP:10930"/>
        <dbReference type="Rhea" id="RHEA-COMP:10931"/>
        <dbReference type="ChEBI" id="CHEBI:15378"/>
        <dbReference type="ChEBI" id="CHEBI:57856"/>
        <dbReference type="ChEBI" id="CHEBI:59789"/>
        <dbReference type="ChEBI" id="CHEBI:64694"/>
        <dbReference type="ChEBI" id="CHEBI:84443"/>
        <dbReference type="EC" id="2.1.1.114"/>
    </reaction>
</comment>
<organism evidence="8 9">
    <name type="scientific">Leptosia nina</name>
    <dbReference type="NCBI Taxonomy" id="320188"/>
    <lineage>
        <taxon>Eukaryota</taxon>
        <taxon>Metazoa</taxon>
        <taxon>Ecdysozoa</taxon>
        <taxon>Arthropoda</taxon>
        <taxon>Hexapoda</taxon>
        <taxon>Insecta</taxon>
        <taxon>Pterygota</taxon>
        <taxon>Neoptera</taxon>
        <taxon>Endopterygota</taxon>
        <taxon>Lepidoptera</taxon>
        <taxon>Glossata</taxon>
        <taxon>Ditrysia</taxon>
        <taxon>Papilionoidea</taxon>
        <taxon>Pieridae</taxon>
        <taxon>Pierinae</taxon>
        <taxon>Leptosia</taxon>
    </lineage>
</organism>
<keyword evidence="1 5" id="KW-0489">Methyltransferase</keyword>
<evidence type="ECO:0000256" key="1">
    <source>
        <dbReference type="ARBA" id="ARBA00022603"/>
    </source>
</evidence>
<keyword evidence="3 5" id="KW-0831">Ubiquinone biosynthesis</keyword>
<keyword evidence="2 5" id="KW-0808">Transferase</keyword>
<evidence type="ECO:0000256" key="2">
    <source>
        <dbReference type="ARBA" id="ARBA00022679"/>
    </source>
</evidence>
<evidence type="ECO:0000256" key="3">
    <source>
        <dbReference type="ARBA" id="ARBA00022688"/>
    </source>
</evidence>
<evidence type="ECO:0000313" key="9">
    <source>
        <dbReference type="Proteomes" id="UP001497472"/>
    </source>
</evidence>
<feature type="binding site" evidence="5">
    <location>
        <position position="160"/>
    </location>
    <ligand>
        <name>S-adenosyl-L-methionine</name>
        <dbReference type="ChEBI" id="CHEBI:59789"/>
    </ligand>
</feature>
<dbReference type="PANTHER" id="PTHR43464">
    <property type="entry name" value="METHYLTRANSFERASE"/>
    <property type="match status" value="1"/>
</dbReference>
<feature type="binding site" evidence="5">
    <location>
        <position position="164"/>
    </location>
    <ligand>
        <name>Mg(2+)</name>
        <dbReference type="ChEBI" id="CHEBI:18420"/>
    </ligand>
</feature>
<gene>
    <name evidence="5" type="primary">coq3</name>
    <name evidence="8" type="ORF">LNINA_LOCUS14179</name>
</gene>
<dbReference type="NCBIfam" id="TIGR01983">
    <property type="entry name" value="UbiG"/>
    <property type="match status" value="1"/>
</dbReference>
<sequence>MYKNVLIQTTLRRSVTMSNPVSTSNKPNSTVDEGDVQRHSRLMKEWWDPKGILGTLHSFNNLRVPFVRDGLVAEKNRTLTPLANQRILDVGCGGGILSEGLAKIGAVVTGVDASKELIECAKEHSNVNPKITDNKPTYYCTTIEEHAVQFPNYYDAVVASEVIEHVANKELFVKSCVATLKPGGRIFITTPNRSRWTQVLGIYVSENIIKTLPKGTHQYEKLTTPNEVTFLLERNCCQVELIHGIMYYPFIDRWTWVRYKTLMFGLQAVKLNPEEQ</sequence>
<comment type="subunit">
    <text evidence="5">Component of a multi-subunit COQ enzyme complex.</text>
</comment>
<dbReference type="EC" id="2.1.1.-" evidence="5"/>
<dbReference type="Pfam" id="PF08241">
    <property type="entry name" value="Methyltransf_11"/>
    <property type="match status" value="1"/>
</dbReference>
<dbReference type="PANTHER" id="PTHR43464:SF19">
    <property type="entry name" value="UBIQUINONE BIOSYNTHESIS O-METHYLTRANSFERASE, MITOCHONDRIAL"/>
    <property type="match status" value="1"/>
</dbReference>
<reference evidence="8 9" key="1">
    <citation type="submission" date="2023-11" db="EMBL/GenBank/DDBJ databases">
        <authorList>
            <person name="Okamura Y."/>
        </authorList>
    </citation>
    <scope>NUCLEOTIDE SEQUENCE [LARGE SCALE GENOMIC DNA]</scope>
</reference>
<evidence type="ECO:0000256" key="5">
    <source>
        <dbReference type="HAMAP-Rule" id="MF_03190"/>
    </source>
</evidence>
<dbReference type="GO" id="GO:0010420">
    <property type="term" value="F:polyprenyldihydroxybenzoate methyltransferase activity"/>
    <property type="evidence" value="ECO:0007669"/>
    <property type="project" value="UniProtKB-UniRule"/>
</dbReference>
<dbReference type="InterPro" id="IPR013216">
    <property type="entry name" value="Methyltransf_11"/>
</dbReference>
<feature type="binding site" evidence="5">
    <location>
        <position position="112"/>
    </location>
    <ligand>
        <name>S-adenosyl-L-methionine</name>
        <dbReference type="ChEBI" id="CHEBI:59789"/>
    </ligand>
</feature>
<keyword evidence="5" id="KW-0479">Metal-binding</keyword>
<dbReference type="GO" id="GO:0061542">
    <property type="term" value="F:3-demethylubiquinol 3-O-methyltransferase activity"/>
    <property type="evidence" value="ECO:0007669"/>
    <property type="project" value="UniProtKB-UniRule"/>
</dbReference>
<proteinExistence type="inferred from homology"/>
<comment type="pathway">
    <text evidence="5">Cofactor biosynthesis; ubiquinone biosynthesis.</text>
</comment>
<dbReference type="GO" id="GO:0032259">
    <property type="term" value="P:methylation"/>
    <property type="evidence" value="ECO:0007669"/>
    <property type="project" value="UniProtKB-KW"/>
</dbReference>
<dbReference type="EC" id="2.1.1.114" evidence="5"/>
<comment type="catalytic activity">
    <reaction evidence="5">
        <text>a 3-demethylubiquinol + S-adenosyl-L-methionine = a ubiquinol + S-adenosyl-L-homocysteine + H(+)</text>
        <dbReference type="Rhea" id="RHEA:44380"/>
        <dbReference type="Rhea" id="RHEA-COMP:9566"/>
        <dbReference type="Rhea" id="RHEA-COMP:10914"/>
        <dbReference type="ChEBI" id="CHEBI:15378"/>
        <dbReference type="ChEBI" id="CHEBI:17976"/>
        <dbReference type="ChEBI" id="CHEBI:57856"/>
        <dbReference type="ChEBI" id="CHEBI:59789"/>
        <dbReference type="ChEBI" id="CHEBI:84422"/>
        <dbReference type="EC" id="2.1.1.64"/>
    </reaction>
</comment>
<dbReference type="InterPro" id="IPR029063">
    <property type="entry name" value="SAM-dependent_MTases_sf"/>
</dbReference>
<comment type="catalytic activity">
    <reaction evidence="5">
        <text>a 3-demethylubiquinone + S-adenosyl-L-methionine = a ubiquinone + S-adenosyl-L-homocysteine</text>
        <dbReference type="Rhea" id="RHEA:81215"/>
        <dbReference type="Rhea" id="RHEA-COMP:9565"/>
        <dbReference type="Rhea" id="RHEA-COMP:19654"/>
        <dbReference type="ChEBI" id="CHEBI:16389"/>
        <dbReference type="ChEBI" id="CHEBI:57856"/>
        <dbReference type="ChEBI" id="CHEBI:59789"/>
        <dbReference type="ChEBI" id="CHEBI:231825"/>
    </reaction>
</comment>
<evidence type="ECO:0000256" key="6">
    <source>
        <dbReference type="SAM" id="MobiDB-lite"/>
    </source>
</evidence>
<dbReference type="InterPro" id="IPR010233">
    <property type="entry name" value="UbiG_MeTrfase"/>
</dbReference>
<feature type="domain" description="Methyltransferase type 11" evidence="7">
    <location>
        <begin position="88"/>
        <end position="188"/>
    </location>
</feature>
<keyword evidence="5" id="KW-0460">Magnesium</keyword>
<dbReference type="Proteomes" id="UP001497472">
    <property type="component" value="Unassembled WGS sequence"/>
</dbReference>
<feature type="compositionally biased region" description="Polar residues" evidence="6">
    <location>
        <begin position="16"/>
        <end position="31"/>
    </location>
</feature>
<dbReference type="Gene3D" id="3.40.50.150">
    <property type="entry name" value="Vaccinia Virus protein VP39"/>
    <property type="match status" value="1"/>
</dbReference>
<dbReference type="AlphaFoldDB" id="A0AAV1K0M6"/>
<dbReference type="HAMAP" id="MF_00472">
    <property type="entry name" value="UbiG"/>
    <property type="match status" value="1"/>
</dbReference>
<keyword evidence="9" id="KW-1185">Reference proteome</keyword>
<comment type="function">
    <text evidence="5">O-methyltransferase required for two non-consecutive steps during ubiquinone biosynthesis. Catalyzes the 2 O-methylation of 3,4-dihydroxy-5-(all-trans-polyprenyl)benzoic acid into 4-hydroxy-3-methoxy-5-(all-trans-polyprenyl)benzoic acid. Also catalyzes the last step of ubiquinone biosynthesis by mediating methylation of 3-demethylubiquinone into ubiquinone. Also able to mediate the methylation of 3-demethylubiquinol into ubiquinol.</text>
</comment>
<evidence type="ECO:0000256" key="4">
    <source>
        <dbReference type="ARBA" id="ARBA00022691"/>
    </source>
</evidence>
<feature type="binding site" evidence="5">
    <location>
        <position position="161"/>
    </location>
    <ligand>
        <name>Mg(2+)</name>
        <dbReference type="ChEBI" id="CHEBI:18420"/>
    </ligand>
</feature>